<proteinExistence type="predicted"/>
<dbReference type="EMBL" id="CAXDID020000334">
    <property type="protein sequence ID" value="CAL6078470.1"/>
    <property type="molecule type" value="Genomic_DNA"/>
</dbReference>
<dbReference type="EMBL" id="CATOUU010000002">
    <property type="protein sequence ID" value="CAI9912472.1"/>
    <property type="molecule type" value="Genomic_DNA"/>
</dbReference>
<reference evidence="1" key="1">
    <citation type="submission" date="2023-06" db="EMBL/GenBank/DDBJ databases">
        <authorList>
            <person name="Kurt Z."/>
        </authorList>
    </citation>
    <scope>NUCLEOTIDE SEQUENCE</scope>
</reference>
<organism evidence="1">
    <name type="scientific">Hexamita inflata</name>
    <dbReference type="NCBI Taxonomy" id="28002"/>
    <lineage>
        <taxon>Eukaryota</taxon>
        <taxon>Metamonada</taxon>
        <taxon>Diplomonadida</taxon>
        <taxon>Hexamitidae</taxon>
        <taxon>Hexamitinae</taxon>
        <taxon>Hexamita</taxon>
    </lineage>
</organism>
<sequence>MRLSQLILFSQICYFFKATFCILFKNSSSVAKSSGPAKLFSGSNLSQLSGSTSVPLMRTSESCLLKFRHHLQIFWTSPQKLIFQCYLEVNKKLNKLQVAQMQISIFTVIELGPRSEGVLQLIE</sequence>
<evidence type="ECO:0000313" key="3">
    <source>
        <dbReference type="Proteomes" id="UP001642409"/>
    </source>
</evidence>
<gene>
    <name evidence="1" type="ORF">HINF_LOCUS117</name>
    <name evidence="2" type="ORF">HINF_LOCUS58919</name>
</gene>
<dbReference type="Proteomes" id="UP001642409">
    <property type="component" value="Unassembled WGS sequence"/>
</dbReference>
<reference evidence="2 3" key="2">
    <citation type="submission" date="2024-07" db="EMBL/GenBank/DDBJ databases">
        <authorList>
            <person name="Akdeniz Z."/>
        </authorList>
    </citation>
    <scope>NUCLEOTIDE SEQUENCE [LARGE SCALE GENOMIC DNA]</scope>
</reference>
<name>A0AA86N3U9_9EUKA</name>
<evidence type="ECO:0000313" key="2">
    <source>
        <dbReference type="EMBL" id="CAL6078470.1"/>
    </source>
</evidence>
<evidence type="ECO:0000313" key="1">
    <source>
        <dbReference type="EMBL" id="CAI9912472.1"/>
    </source>
</evidence>
<comment type="caution">
    <text evidence="1">The sequence shown here is derived from an EMBL/GenBank/DDBJ whole genome shotgun (WGS) entry which is preliminary data.</text>
</comment>
<keyword evidence="3" id="KW-1185">Reference proteome</keyword>
<accession>A0AA86N3U9</accession>
<protein>
    <submittedName>
        <fullName evidence="2">Hypothetical_protein</fullName>
    </submittedName>
</protein>
<dbReference type="AlphaFoldDB" id="A0AA86N3U9"/>